<dbReference type="AlphaFoldDB" id="A0A0I9SE58"/>
<accession>A0A0I9SE58</accession>
<name>A0A0I9SE58_BACFG</name>
<gene>
    <name evidence="1" type="ORF">EE52_0200405</name>
</gene>
<organism evidence="1">
    <name type="scientific">Bacteroides fragilis</name>
    <dbReference type="NCBI Taxonomy" id="817"/>
    <lineage>
        <taxon>Bacteria</taxon>
        <taxon>Pseudomonadati</taxon>
        <taxon>Bacteroidota</taxon>
        <taxon>Bacteroidia</taxon>
        <taxon>Bacteroidales</taxon>
        <taxon>Bacteroidaceae</taxon>
        <taxon>Bacteroides</taxon>
    </lineage>
</organism>
<dbReference type="EMBL" id="JMZZ02000027">
    <property type="protein sequence ID" value="KFX76596.1"/>
    <property type="molecule type" value="Genomic_DNA"/>
</dbReference>
<sequence>MKQILTDYLDICLKFRKEYLSKPERKQRHILLTEWAKAQYADGNPTIPELYEFWDNHKDVSYNKVFIEKVIVPAVNVDIGNEGIEGLKFLFYCLRGKDAFLYRSSDSPVSIFSNERNYKYSPFQLADMVLEKEPDNEDALKVKYFIGKEILWYSIHEIPYGVLNGVNGANISDIPDMLSSVDRFQTISNKLKIDNDKILIEDCRKFYAAYREYLQQLERYADFEDYLNKNNISYERYCSTYYYDKENKR</sequence>
<dbReference type="PATRIC" id="fig|817.53.peg.80"/>
<reference evidence="1" key="1">
    <citation type="book" date="2014" name="THE 24TH EUROPEAN CONGRESS OF CLINICAL MICROBIOLOGY AND INFECTIOUS DISEASES" publisher="ECCMID 2014" city="Barcelona, Spain">
        <title>Identification of resistance genes in three multidrug-resistant Bacteroides fragilis isolates by whole genome sequencing.</title>
        <editorList>
            <person name="Unknown"/>
            <person name="A."/>
        </editorList>
        <authorList>
            <person name="Sydenham T.V."/>
            <person name="Hasman H."/>
            <person name="Wang M."/>
            <person name="Soki J."/>
            <person name="Nagy E."/>
            <person name="Justesen U.S."/>
        </authorList>
    </citation>
    <scope>NUCLEOTIDE SEQUENCE</scope>
    <source>
        <strain evidence="1">DCMOUH0018B</strain>
    </source>
</reference>
<evidence type="ECO:0000313" key="1">
    <source>
        <dbReference type="EMBL" id="KFX76596.1"/>
    </source>
</evidence>
<protein>
    <submittedName>
        <fullName evidence="1">Uncharacterized protein</fullName>
    </submittedName>
</protein>
<proteinExistence type="predicted"/>
<reference evidence="1" key="2">
    <citation type="submission" date="2014-07" db="EMBL/GenBank/DDBJ databases">
        <title>Genetics and epidemiology of antimicrobial resistance in B. fragilis group.</title>
        <authorList>
            <person name="Sydenham T.V."/>
            <person name="Hasman H."/>
            <person name="Kemp M."/>
            <person name="Justesen U.S."/>
        </authorList>
    </citation>
    <scope>NUCLEOTIDE SEQUENCE [LARGE SCALE GENOMIC DNA]</scope>
    <source>
        <strain evidence="1">DCMOUH0018B</strain>
    </source>
</reference>
<dbReference type="RefSeq" id="WP_044299308.1">
    <property type="nucleotide sequence ID" value="NZ_CP036542.1"/>
</dbReference>
<comment type="caution">
    <text evidence="1">The sequence shown here is derived from an EMBL/GenBank/DDBJ whole genome shotgun (WGS) entry which is preliminary data.</text>
</comment>